<name>F9GEV0_FUSOF</name>
<accession>F9GEV0</accession>
<proteinExistence type="predicted"/>
<dbReference type="EMBL" id="AFQF01006594">
    <property type="protein sequence ID" value="EGU72308.1"/>
    <property type="molecule type" value="Genomic_DNA"/>
</dbReference>
<evidence type="ECO:0000256" key="1">
    <source>
        <dbReference type="SAM" id="SignalP"/>
    </source>
</evidence>
<sequence length="300" mass="34966">MLFMFCQNLAALWVPWSSGARMWGSGDRSTVRVISTVAYINQTNTMDAPSTQKPSSPKMTFKDLMRKSKEAIEILANGPAENQRTESPYHGIYTLWEDAMLYNGKEYSEYHESLRRLHRSGLLIVSFSSSLQGDHETEEKPKHDWNPEARIIPMVYFLIPRGEHSDRFINKLESNMELEVCIWHAKDQFTAGLDGSSDKLLHKNVKGMNFEWRIRNNWTDDPWERSLVQPFQYSPQHDSRVKEFLENDNPYFCVVGMKINWDNYLETDPKWFLKKIEKFDLVGHIEQAMKPAEDGSVQSC</sequence>
<dbReference type="AlphaFoldDB" id="F9GEV0"/>
<feature type="signal peptide" evidence="1">
    <location>
        <begin position="1"/>
        <end position="19"/>
    </location>
</feature>
<reference evidence="2" key="1">
    <citation type="journal article" date="2012" name="Mol. Plant Microbe Interact.">
        <title>A highly conserved effector in Fusarium oxysporum is required for full virulence on Arabidopsis.</title>
        <authorList>
            <person name="Thatcher L.F."/>
            <person name="Gardiner D.M."/>
            <person name="Kazan K."/>
            <person name="Manners J."/>
        </authorList>
    </citation>
    <scope>NUCLEOTIDE SEQUENCE [LARGE SCALE GENOMIC DNA]</scope>
    <source>
        <strain evidence="2">Fo5176</strain>
    </source>
</reference>
<gene>
    <name evidence="2" type="ORF">FOXB_17184</name>
</gene>
<feature type="chain" id="PRO_5003383819" evidence="1">
    <location>
        <begin position="20"/>
        <end position="300"/>
    </location>
</feature>
<protein>
    <submittedName>
        <fullName evidence="2">Uncharacterized protein</fullName>
    </submittedName>
</protein>
<evidence type="ECO:0000313" key="2">
    <source>
        <dbReference type="EMBL" id="EGU72308.1"/>
    </source>
</evidence>
<organism evidence="2">
    <name type="scientific">Fusarium oxysporum (strain Fo5176)</name>
    <name type="common">Fusarium vascular wilt</name>
    <dbReference type="NCBI Taxonomy" id="660025"/>
    <lineage>
        <taxon>Eukaryota</taxon>
        <taxon>Fungi</taxon>
        <taxon>Dikarya</taxon>
        <taxon>Ascomycota</taxon>
        <taxon>Pezizomycotina</taxon>
        <taxon>Sordariomycetes</taxon>
        <taxon>Hypocreomycetidae</taxon>
        <taxon>Hypocreales</taxon>
        <taxon>Nectriaceae</taxon>
        <taxon>Fusarium</taxon>
        <taxon>Fusarium oxysporum species complex</taxon>
    </lineage>
</organism>
<keyword evidence="1" id="KW-0732">Signal</keyword>
<comment type="caution">
    <text evidence="2">The sequence shown here is derived from an EMBL/GenBank/DDBJ whole genome shotgun (WGS) entry which is preliminary data.</text>
</comment>